<accession>A0A921I8L3</accession>
<name>A0A921I8L3_9BACE</name>
<feature type="chain" id="PRO_5037226657" evidence="1">
    <location>
        <begin position="21"/>
        <end position="169"/>
    </location>
</feature>
<evidence type="ECO:0000256" key="1">
    <source>
        <dbReference type="SAM" id="SignalP"/>
    </source>
</evidence>
<comment type="caution">
    <text evidence="2">The sequence shown here is derived from an EMBL/GenBank/DDBJ whole genome shotgun (WGS) entry which is preliminary data.</text>
</comment>
<proteinExistence type="predicted"/>
<dbReference type="InterPro" id="IPR013783">
    <property type="entry name" value="Ig-like_fold"/>
</dbReference>
<dbReference type="Proteomes" id="UP000747074">
    <property type="component" value="Unassembled WGS sequence"/>
</dbReference>
<dbReference type="PANTHER" id="PTHR33307:SF6">
    <property type="entry name" value="ALPHA-RHAMNOSIDASE (EUROFUNG)-RELATED"/>
    <property type="match status" value="1"/>
</dbReference>
<dbReference type="EMBL" id="DYVL01000190">
    <property type="protein sequence ID" value="HJG13696.1"/>
    <property type="molecule type" value="Genomic_DNA"/>
</dbReference>
<feature type="signal peptide" evidence="1">
    <location>
        <begin position="1"/>
        <end position="20"/>
    </location>
</feature>
<dbReference type="Gene3D" id="2.60.40.10">
    <property type="entry name" value="Immunoglobulins"/>
    <property type="match status" value="1"/>
</dbReference>
<reference evidence="2" key="2">
    <citation type="submission" date="2021-09" db="EMBL/GenBank/DDBJ databases">
        <authorList>
            <person name="Gilroy R."/>
        </authorList>
    </citation>
    <scope>NUCLEOTIDE SEQUENCE</scope>
    <source>
        <strain evidence="2">CHK154-13316</strain>
    </source>
</reference>
<sequence length="169" mass="19228">MNKRIVSFFFLLLFAGSLYAAIGITDLRTEQLKNPAGIDVRQPRLSWRIESDEQNVIQTAYHILVASSPELLEQGKGDIWDSGKIESDASQWITYQGKTLKCNASYYWKVKIDTNKGATNWSAPAFWTTGLFNEADWQGQWIGLDRAAPGDSETQWSRLAARYLRKEFA</sequence>
<feature type="non-terminal residue" evidence="2">
    <location>
        <position position="169"/>
    </location>
</feature>
<gene>
    <name evidence="2" type="ORF">K8V07_17440</name>
</gene>
<dbReference type="InterPro" id="IPR016007">
    <property type="entry name" value="Alpha_rhamnosid"/>
</dbReference>
<evidence type="ECO:0000313" key="2">
    <source>
        <dbReference type="EMBL" id="HJG13696.1"/>
    </source>
</evidence>
<reference evidence="2" key="1">
    <citation type="journal article" date="2021" name="PeerJ">
        <title>Extensive microbial diversity within the chicken gut microbiome revealed by metagenomics and culture.</title>
        <authorList>
            <person name="Gilroy R."/>
            <person name="Ravi A."/>
            <person name="Getino M."/>
            <person name="Pursley I."/>
            <person name="Horton D.L."/>
            <person name="Alikhan N.F."/>
            <person name="Baker D."/>
            <person name="Gharbi K."/>
            <person name="Hall N."/>
            <person name="Watson M."/>
            <person name="Adriaenssens E.M."/>
            <person name="Foster-Nyarko E."/>
            <person name="Jarju S."/>
            <person name="Secka A."/>
            <person name="Antonio M."/>
            <person name="Oren A."/>
            <person name="Chaudhuri R.R."/>
            <person name="La Ragione R."/>
            <person name="Hildebrand F."/>
            <person name="Pallen M.J."/>
        </authorList>
    </citation>
    <scope>NUCLEOTIDE SEQUENCE</scope>
    <source>
        <strain evidence="2">CHK154-13316</strain>
    </source>
</reference>
<dbReference type="PANTHER" id="PTHR33307">
    <property type="entry name" value="ALPHA-RHAMNOSIDASE (EUROFUNG)"/>
    <property type="match status" value="1"/>
</dbReference>
<keyword evidence="1" id="KW-0732">Signal</keyword>
<dbReference type="Pfam" id="PF25788">
    <property type="entry name" value="Ig_Rha78A_N"/>
    <property type="match status" value="1"/>
</dbReference>
<protein>
    <submittedName>
        <fullName evidence="2">Alpha-rhamnosidase</fullName>
    </submittedName>
</protein>
<evidence type="ECO:0000313" key="3">
    <source>
        <dbReference type="Proteomes" id="UP000747074"/>
    </source>
</evidence>
<organism evidence="2 3">
    <name type="scientific">Bacteroides xylanisolvens</name>
    <dbReference type="NCBI Taxonomy" id="371601"/>
    <lineage>
        <taxon>Bacteria</taxon>
        <taxon>Pseudomonadati</taxon>
        <taxon>Bacteroidota</taxon>
        <taxon>Bacteroidia</taxon>
        <taxon>Bacteroidales</taxon>
        <taxon>Bacteroidaceae</taxon>
        <taxon>Bacteroides</taxon>
    </lineage>
</organism>
<dbReference type="AlphaFoldDB" id="A0A921I8L3"/>